<dbReference type="Proteomes" id="UP000007076">
    <property type="component" value="Chromosome"/>
</dbReference>
<evidence type="ECO:0000313" key="3">
    <source>
        <dbReference type="EMBL" id="BAJ27696.1"/>
    </source>
</evidence>
<dbReference type="AlphaFoldDB" id="E4N915"/>
<dbReference type="STRING" id="452652.KSE_18710"/>
<dbReference type="KEGG" id="ksk:KSE_18710"/>
<dbReference type="RefSeq" id="WP_014135014.1">
    <property type="nucleotide sequence ID" value="NC_016109.1"/>
</dbReference>
<dbReference type="PATRIC" id="fig|452652.3.peg.1876"/>
<dbReference type="HOGENOM" id="CLU_131550_2_2_11"/>
<proteinExistence type="predicted"/>
<gene>
    <name evidence="3" type="ordered locus">KSE_18710</name>
</gene>
<dbReference type="Pfam" id="PF04149">
    <property type="entry name" value="DUF397"/>
    <property type="match status" value="1"/>
</dbReference>
<organism evidence="3 4">
    <name type="scientific">Kitasatospora setae (strain ATCC 33774 / DSM 43861 / JCM 3304 / KCC A-0304 / NBRC 14216 / KM-6054)</name>
    <name type="common">Streptomyces setae</name>
    <dbReference type="NCBI Taxonomy" id="452652"/>
    <lineage>
        <taxon>Bacteria</taxon>
        <taxon>Bacillati</taxon>
        <taxon>Actinomycetota</taxon>
        <taxon>Actinomycetes</taxon>
        <taxon>Kitasatosporales</taxon>
        <taxon>Streptomycetaceae</taxon>
        <taxon>Kitasatospora</taxon>
    </lineage>
</organism>
<protein>
    <recommendedName>
        <fullName evidence="2">DUF397 domain-containing protein</fullName>
    </recommendedName>
</protein>
<feature type="domain" description="DUF397" evidence="2">
    <location>
        <begin position="18"/>
        <end position="73"/>
    </location>
</feature>
<evidence type="ECO:0000313" key="4">
    <source>
        <dbReference type="Proteomes" id="UP000007076"/>
    </source>
</evidence>
<evidence type="ECO:0000259" key="2">
    <source>
        <dbReference type="Pfam" id="PF04149"/>
    </source>
</evidence>
<reference evidence="3 4" key="1">
    <citation type="journal article" date="2010" name="DNA Res.">
        <title>Genome sequence of Kitasatospora setae NBRC 14216T: an evolutionary snapshot of the family Streptomycetaceae.</title>
        <authorList>
            <person name="Ichikawa N."/>
            <person name="Oguchi A."/>
            <person name="Ikeda H."/>
            <person name="Ishikawa J."/>
            <person name="Kitani S."/>
            <person name="Watanabe Y."/>
            <person name="Nakamura S."/>
            <person name="Katano Y."/>
            <person name="Kishi E."/>
            <person name="Sasagawa M."/>
            <person name="Ankai A."/>
            <person name="Fukui S."/>
            <person name="Hashimoto Y."/>
            <person name="Kamata S."/>
            <person name="Otoguro M."/>
            <person name="Tanikawa S."/>
            <person name="Nihira T."/>
            <person name="Horinouchi S."/>
            <person name="Ohnishi Y."/>
            <person name="Hayakawa M."/>
            <person name="Kuzuyama T."/>
            <person name="Arisawa A."/>
            <person name="Nomoto F."/>
            <person name="Miura H."/>
            <person name="Takahashi Y."/>
            <person name="Fujita N."/>
        </authorList>
    </citation>
    <scope>NUCLEOTIDE SEQUENCE [LARGE SCALE GENOMIC DNA]</scope>
    <source>
        <strain evidence="4">ATCC 33774 / DSM 43861 / JCM 3304 / KCC A-0304 / NBRC 14216 / KM-6054</strain>
    </source>
</reference>
<dbReference type="InterPro" id="IPR007278">
    <property type="entry name" value="DUF397"/>
</dbReference>
<sequence length="82" mass="8797">MSTAPRLSPTDLATDRVEWRKSSHSDAQGQGNCVEIAETYATTHGVIAIRDSKNPTGQPLLVTTTAWHTFTTATAAGHFDTP</sequence>
<dbReference type="EMBL" id="AP010968">
    <property type="protein sequence ID" value="BAJ27696.1"/>
    <property type="molecule type" value="Genomic_DNA"/>
</dbReference>
<feature type="region of interest" description="Disordered" evidence="1">
    <location>
        <begin position="1"/>
        <end position="30"/>
    </location>
</feature>
<name>E4N915_KITSK</name>
<feature type="compositionally biased region" description="Basic and acidic residues" evidence="1">
    <location>
        <begin position="13"/>
        <end position="24"/>
    </location>
</feature>
<evidence type="ECO:0000256" key="1">
    <source>
        <dbReference type="SAM" id="MobiDB-lite"/>
    </source>
</evidence>
<accession>E4N915</accession>
<keyword evidence="4" id="KW-1185">Reference proteome</keyword>